<dbReference type="EMBL" id="CP001034">
    <property type="protein sequence ID" value="ACB85898.1"/>
    <property type="molecule type" value="Genomic_DNA"/>
</dbReference>
<proteinExistence type="predicted"/>
<dbReference type="HOGENOM" id="CLU_355944_0_0_9"/>
<gene>
    <name evidence="2" type="ordered locus">Nther_2333</name>
</gene>
<dbReference type="SUPFAM" id="SSF48452">
    <property type="entry name" value="TPR-like"/>
    <property type="match status" value="1"/>
</dbReference>
<accession>B2A8L4</accession>
<dbReference type="KEGG" id="nth:Nther_2333"/>
<dbReference type="Proteomes" id="UP000001683">
    <property type="component" value="Chromosome"/>
</dbReference>
<evidence type="ECO:0000313" key="2">
    <source>
        <dbReference type="EMBL" id="ACB85898.1"/>
    </source>
</evidence>
<evidence type="ECO:0000256" key="1">
    <source>
        <dbReference type="SAM" id="Coils"/>
    </source>
</evidence>
<reference evidence="2 3" key="2">
    <citation type="journal article" date="2011" name="J. Bacteriol.">
        <title>Complete genome sequence of the anaerobic, halophilic alkalithermophile Natranaerobius thermophilus JW/NM-WN-LF.</title>
        <authorList>
            <person name="Zhao B."/>
            <person name="Mesbah N.M."/>
            <person name="Dalin E."/>
            <person name="Goodwin L."/>
            <person name="Nolan M."/>
            <person name="Pitluck S."/>
            <person name="Chertkov O."/>
            <person name="Brettin T.S."/>
            <person name="Han J."/>
            <person name="Larimer F.W."/>
            <person name="Land M.L."/>
            <person name="Hauser L."/>
            <person name="Kyrpides N."/>
            <person name="Wiegel J."/>
        </authorList>
    </citation>
    <scope>NUCLEOTIDE SEQUENCE [LARGE SCALE GENOMIC DNA]</scope>
    <source>
        <strain evidence="3">ATCC BAA-1301 / DSM 18059 / JW/NM-WN-LF</strain>
    </source>
</reference>
<protein>
    <submittedName>
        <fullName evidence="2">Uncharacterized protein</fullName>
    </submittedName>
</protein>
<dbReference type="InParanoid" id="B2A8L4"/>
<reference evidence="2 3" key="1">
    <citation type="submission" date="2008-04" db="EMBL/GenBank/DDBJ databases">
        <title>Complete sequence of chromosome of Natranaerobius thermophilus JW/NM-WN-LF.</title>
        <authorList>
            <consortium name="US DOE Joint Genome Institute"/>
            <person name="Copeland A."/>
            <person name="Lucas S."/>
            <person name="Lapidus A."/>
            <person name="Glavina del Rio T."/>
            <person name="Dalin E."/>
            <person name="Tice H."/>
            <person name="Bruce D."/>
            <person name="Goodwin L."/>
            <person name="Pitluck S."/>
            <person name="Chertkov O."/>
            <person name="Brettin T."/>
            <person name="Detter J.C."/>
            <person name="Han C."/>
            <person name="Kuske C.R."/>
            <person name="Schmutz J."/>
            <person name="Larimer F."/>
            <person name="Land M."/>
            <person name="Hauser L."/>
            <person name="Kyrpides N."/>
            <person name="Lykidis A."/>
            <person name="Mesbah N.M."/>
            <person name="Wiegel J."/>
        </authorList>
    </citation>
    <scope>NUCLEOTIDE SEQUENCE [LARGE SCALE GENOMIC DNA]</scope>
    <source>
        <strain evidence="3">ATCC BAA-1301 / DSM 18059 / JW/NM-WN-LF</strain>
    </source>
</reference>
<dbReference type="AlphaFoldDB" id="B2A8L4"/>
<organism evidence="2 3">
    <name type="scientific">Natranaerobius thermophilus (strain ATCC BAA-1301 / DSM 18059 / JW/NM-WN-LF)</name>
    <dbReference type="NCBI Taxonomy" id="457570"/>
    <lineage>
        <taxon>Bacteria</taxon>
        <taxon>Bacillati</taxon>
        <taxon>Bacillota</taxon>
        <taxon>Clostridia</taxon>
        <taxon>Natranaerobiales</taxon>
        <taxon>Natranaerobiaceae</taxon>
        <taxon>Natranaerobius</taxon>
    </lineage>
</organism>
<dbReference type="Gene3D" id="1.25.40.10">
    <property type="entry name" value="Tetratricopeptide repeat domain"/>
    <property type="match status" value="1"/>
</dbReference>
<sequence>MYALADNRPGYSQDYYQTIINYFPRQRAEAMYRRAGFLKDQAFSDQLFVMPGRSGSPGGDAALKDPVLEEGKDPLKEARELLLELQSSFPSHDEAGRASYLLARIALKEGDLEEAVNHGSEYLDTREGFSLQGHALLLHTYLEKENHNEAANLYEKSLEHEKRDPVDSHLGILYSDRLVSLGKYQKAATVLESELKFLQNWHEEYKEERAHLTDTDPYQADLNVYRYKATVKARLEGLEQLLAQNQGDGDSDDEITGSTLKGQLNLDHGALDQDTKQEILQELEVYLIRPYHQVRSFEMIDKAPKTLVDEQGNFQFDNLPPGRYGVAIQGKSQELSDFYLQELVPPFVELGLAEHDQSSQDDQNGQREEREYQIKLTEPIDLKEPEISNGKFNLEWEEVSEAAYYNFGFGEVFRNEKDEITTIRSRNMMRGLEDNSLSVALEELQQQAPGFSSFRGHITPGSVLGLPYAGGEFMPIVSAYDEDGNLLSNSTAYRNYAGEDSLALYSVSDEEIEMHQGLQETRDMMFNREHIDAIHSLENSYEKYREDLKEDEEIHYLLSLARVYHHGTNPFGRNKDLDLSLEYQEQLENMLDDQDIYDRLLSRVQFFQGMTLLQKREYQQVIELIEEDFSDSIEEFKDEKIERFIMTDAGELLAHSYLLEGNPHDSWEAYQHVMELANRPRQYKEEILLINLVLLEDFDTIHKLFNRDTNLRDEYLYALEDMESSPPSEDQEFYEEYFKPTLTKLIEGQEVDSSERRDAEELIREISYEYPDRQGELYFLTRLYYDMR</sequence>
<feature type="coiled-coil region" evidence="1">
    <location>
        <begin position="527"/>
        <end position="554"/>
    </location>
</feature>
<dbReference type="InterPro" id="IPR011990">
    <property type="entry name" value="TPR-like_helical_dom_sf"/>
</dbReference>
<keyword evidence="1" id="KW-0175">Coiled coil</keyword>
<name>B2A8L4_NATTJ</name>
<dbReference type="STRING" id="457570.Nther_2333"/>
<evidence type="ECO:0000313" key="3">
    <source>
        <dbReference type="Proteomes" id="UP000001683"/>
    </source>
</evidence>
<keyword evidence="3" id="KW-1185">Reference proteome</keyword>
<dbReference type="eggNOG" id="COG0457">
    <property type="taxonomic scope" value="Bacteria"/>
</dbReference>